<dbReference type="Pfam" id="PF13192">
    <property type="entry name" value="Thioredoxin_3"/>
    <property type="match status" value="1"/>
</dbReference>
<dbReference type="EMBL" id="QENZ01000003">
    <property type="protein sequence ID" value="PVX51814.1"/>
    <property type="molecule type" value="Genomic_DNA"/>
</dbReference>
<dbReference type="InterPro" id="IPR036249">
    <property type="entry name" value="Thioredoxin-like_sf"/>
</dbReference>
<evidence type="ECO:0000259" key="1">
    <source>
        <dbReference type="Pfam" id="PF13192"/>
    </source>
</evidence>
<dbReference type="Gene3D" id="3.40.30.10">
    <property type="entry name" value="Glutaredoxin"/>
    <property type="match status" value="1"/>
</dbReference>
<feature type="domain" description="Thioredoxin-like fold" evidence="1">
    <location>
        <begin position="24"/>
        <end position="98"/>
    </location>
</feature>
<evidence type="ECO:0000313" key="3">
    <source>
        <dbReference type="Proteomes" id="UP000251835"/>
    </source>
</evidence>
<dbReference type="SUPFAM" id="SSF52833">
    <property type="entry name" value="Thioredoxin-like"/>
    <property type="match status" value="1"/>
</dbReference>
<accession>A0A7L4US86</accession>
<dbReference type="Proteomes" id="UP000251835">
    <property type="component" value="Unassembled WGS sequence"/>
</dbReference>
<reference evidence="2 3" key="1">
    <citation type="submission" date="2018-05" db="EMBL/GenBank/DDBJ databases">
        <title>Genomic Encyclopedia of Type Strains, Phase IV (KMG-IV): sequencing the most valuable type-strain genomes for metagenomic binning, comparative biology and taxonomic classification.</title>
        <authorList>
            <person name="Goeker M."/>
        </authorList>
    </citation>
    <scope>NUCLEOTIDE SEQUENCE [LARGE SCALE GENOMIC DNA]</scope>
    <source>
        <strain evidence="2 3">DSM 28579</strain>
    </source>
</reference>
<dbReference type="InterPro" id="IPR005243">
    <property type="entry name" value="THIRX-like_proc"/>
</dbReference>
<dbReference type="PANTHER" id="PTHR36450:SF1">
    <property type="entry name" value="THIOREDOXIN"/>
    <property type="match status" value="1"/>
</dbReference>
<sequence length="98" mass="10916">MSKYFLITVSFIGDKLRTKIMSKSIKVLGTGCAKCQSVTKVVKDAISENNIDATVEKVEDMMEIMKYNVMVTPALVIDGEVKIKGRVPSKDEVLKFLK</sequence>
<comment type="caution">
    <text evidence="2">The sequence shown here is derived from an EMBL/GenBank/DDBJ whole genome shotgun (WGS) entry which is preliminary data.</text>
</comment>
<keyword evidence="3" id="KW-1185">Reference proteome</keyword>
<name>A0A7L4US86_BALHA</name>
<protein>
    <submittedName>
        <fullName evidence="2">Small redox-active disulfide protein 2</fullName>
    </submittedName>
</protein>
<dbReference type="AlphaFoldDB" id="A0A7L4US86"/>
<dbReference type="PANTHER" id="PTHR36450">
    <property type="entry name" value="THIOREDOXIN"/>
    <property type="match status" value="1"/>
</dbReference>
<dbReference type="NCBIfam" id="TIGR00412">
    <property type="entry name" value="redox_disulf_2"/>
    <property type="match status" value="1"/>
</dbReference>
<evidence type="ECO:0000313" key="2">
    <source>
        <dbReference type="EMBL" id="PVX51814.1"/>
    </source>
</evidence>
<dbReference type="InterPro" id="IPR012336">
    <property type="entry name" value="Thioredoxin-like_fold"/>
</dbReference>
<organism evidence="2 3">
    <name type="scientific">Balneicella halophila</name>
    <dbReference type="NCBI Taxonomy" id="1537566"/>
    <lineage>
        <taxon>Bacteria</taxon>
        <taxon>Pseudomonadati</taxon>
        <taxon>Bacteroidota</taxon>
        <taxon>Bacteroidia</taxon>
        <taxon>Bacteroidales</taxon>
        <taxon>Balneicellaceae</taxon>
        <taxon>Balneicella</taxon>
    </lineage>
</organism>
<gene>
    <name evidence="2" type="ORF">C7377_0100</name>
</gene>
<proteinExistence type="predicted"/>